<proteinExistence type="predicted"/>
<dbReference type="Pfam" id="PF00990">
    <property type="entry name" value="GGDEF"/>
    <property type="match status" value="1"/>
</dbReference>
<dbReference type="Gene3D" id="3.30.70.270">
    <property type="match status" value="1"/>
</dbReference>
<dbReference type="EMBL" id="BQNJ01000001">
    <property type="protein sequence ID" value="GKG99872.1"/>
    <property type="molecule type" value="Genomic_DNA"/>
</dbReference>
<evidence type="ECO:0000256" key="1">
    <source>
        <dbReference type="SAM" id="Phobius"/>
    </source>
</evidence>
<reference evidence="3" key="1">
    <citation type="submission" date="2022-01" db="EMBL/GenBank/DDBJ databases">
        <title>Novel bile acid biosynthetic pathways are enriched in the microbiome of centenarians.</title>
        <authorList>
            <person name="Sato Y."/>
            <person name="Atarashi K."/>
            <person name="Plichta R.D."/>
            <person name="Arai Y."/>
            <person name="Sasajima S."/>
            <person name="Kearney M.S."/>
            <person name="Suda W."/>
            <person name="Takeshita K."/>
            <person name="Sasaki T."/>
            <person name="Okamoto S."/>
            <person name="Skelly N.A."/>
            <person name="Okamura Y."/>
            <person name="Vlamakis H."/>
            <person name="Li Y."/>
            <person name="Tanoue T."/>
            <person name="Takei H."/>
            <person name="Nittono H."/>
            <person name="Narushima S."/>
            <person name="Irie J."/>
            <person name="Itoh H."/>
            <person name="Moriya K."/>
            <person name="Sugiura Y."/>
            <person name="Suematsu M."/>
            <person name="Moritoki N."/>
            <person name="Shibata S."/>
            <person name="Littman R.D."/>
            <person name="Fischbach A.M."/>
            <person name="Uwamino Y."/>
            <person name="Inoue T."/>
            <person name="Honda A."/>
            <person name="Hattori M."/>
            <person name="Murai T."/>
            <person name="Xavier J.R."/>
            <person name="Hirose N."/>
            <person name="Honda K."/>
        </authorList>
    </citation>
    <scope>NUCLEOTIDE SEQUENCE</scope>
    <source>
        <strain evidence="3">CE91-St55</strain>
    </source>
</reference>
<accession>A0AA37N347</accession>
<comment type="caution">
    <text evidence="3">The sequence shown here is derived from an EMBL/GenBank/DDBJ whole genome shotgun (WGS) entry which is preliminary data.</text>
</comment>
<feature type="domain" description="GGDEF" evidence="2">
    <location>
        <begin position="145"/>
        <end position="271"/>
    </location>
</feature>
<keyword evidence="1" id="KW-1133">Transmembrane helix</keyword>
<evidence type="ECO:0000259" key="2">
    <source>
        <dbReference type="PROSITE" id="PS50887"/>
    </source>
</evidence>
<dbReference type="SUPFAM" id="SSF55073">
    <property type="entry name" value="Nucleotide cyclase"/>
    <property type="match status" value="1"/>
</dbReference>
<dbReference type="GO" id="GO:0052621">
    <property type="term" value="F:diguanylate cyclase activity"/>
    <property type="evidence" value="ECO:0007669"/>
    <property type="project" value="TreeGrafter"/>
</dbReference>
<organism evidence="3 4">
    <name type="scientific">Hungatella hathewayi</name>
    <dbReference type="NCBI Taxonomy" id="154046"/>
    <lineage>
        <taxon>Bacteria</taxon>
        <taxon>Bacillati</taxon>
        <taxon>Bacillota</taxon>
        <taxon>Clostridia</taxon>
        <taxon>Lachnospirales</taxon>
        <taxon>Lachnospiraceae</taxon>
        <taxon>Hungatella</taxon>
    </lineage>
</organism>
<keyword evidence="1" id="KW-0472">Membrane</keyword>
<name>A0AA37N347_9FIRM</name>
<dbReference type="InterPro" id="IPR043128">
    <property type="entry name" value="Rev_trsase/Diguanyl_cyclase"/>
</dbReference>
<feature type="transmembrane region" description="Helical" evidence="1">
    <location>
        <begin position="36"/>
        <end position="58"/>
    </location>
</feature>
<dbReference type="Proteomes" id="UP001055091">
    <property type="component" value="Unassembled WGS sequence"/>
</dbReference>
<keyword evidence="1" id="KW-0812">Transmembrane</keyword>
<evidence type="ECO:0000313" key="3">
    <source>
        <dbReference type="EMBL" id="GKG99872.1"/>
    </source>
</evidence>
<dbReference type="PANTHER" id="PTHR45138">
    <property type="entry name" value="REGULATORY COMPONENTS OF SENSORY TRANSDUCTION SYSTEM"/>
    <property type="match status" value="1"/>
</dbReference>
<dbReference type="SMART" id="SM00267">
    <property type="entry name" value="GGDEF"/>
    <property type="match status" value="1"/>
</dbReference>
<dbReference type="AlphaFoldDB" id="A0AA37N347"/>
<dbReference type="InterPro" id="IPR029787">
    <property type="entry name" value="Nucleotide_cyclase"/>
</dbReference>
<feature type="transmembrane region" description="Helical" evidence="1">
    <location>
        <begin position="64"/>
        <end position="83"/>
    </location>
</feature>
<dbReference type="PROSITE" id="PS50887">
    <property type="entry name" value="GGDEF"/>
    <property type="match status" value="1"/>
</dbReference>
<dbReference type="CDD" id="cd01949">
    <property type="entry name" value="GGDEF"/>
    <property type="match status" value="1"/>
</dbReference>
<dbReference type="InterPro" id="IPR050469">
    <property type="entry name" value="Diguanylate_Cyclase"/>
</dbReference>
<sequence>MYYIDYDSFNEYAVEKKIFADWITLLTSDEKRFNQLIFFEWYALGYLIFDSTSCVFVLPYSLLSVFLIGSCILLMIQFILFLAHTHRIIEKAHYEAEYYRLEEERAEHVKRQMILQKLAYIDGLTGAFTRRYAMEMLESMQKDGLEVTVAYIDVNGLKKVNDTLGHQEGDRYLKLIADSLNESLNKSDILSRIGGDEFMIVSNSAEKEGLESMLKKVNELLGTAGREGYRPSFSYGVVSAPHKEPFDLEELLRESDRRMYVNKMQFKRGNV</sequence>
<dbReference type="InterPro" id="IPR000160">
    <property type="entry name" value="GGDEF_dom"/>
</dbReference>
<dbReference type="NCBIfam" id="TIGR00254">
    <property type="entry name" value="GGDEF"/>
    <property type="match status" value="1"/>
</dbReference>
<dbReference type="PANTHER" id="PTHR45138:SF9">
    <property type="entry name" value="DIGUANYLATE CYCLASE DGCM-RELATED"/>
    <property type="match status" value="1"/>
</dbReference>
<protein>
    <recommendedName>
        <fullName evidence="2">GGDEF domain-containing protein</fullName>
    </recommendedName>
</protein>
<gene>
    <name evidence="3" type="ORF">CE91St55_18540</name>
</gene>
<evidence type="ECO:0000313" key="4">
    <source>
        <dbReference type="Proteomes" id="UP001055091"/>
    </source>
</evidence>